<dbReference type="SMART" id="SM00838">
    <property type="entry name" value="EFG_C"/>
    <property type="match status" value="1"/>
</dbReference>
<evidence type="ECO:0000313" key="25">
    <source>
        <dbReference type="Proteomes" id="UP001139887"/>
    </source>
</evidence>
<name>A0A9W8IAD9_9FUNG</name>
<dbReference type="Pfam" id="PF16004">
    <property type="entry name" value="EFTUD2"/>
    <property type="match status" value="1"/>
</dbReference>
<feature type="transmembrane region" description="Helical" evidence="20">
    <location>
        <begin position="1115"/>
        <end position="1135"/>
    </location>
</feature>
<comment type="caution">
    <text evidence="24">The sequence shown here is derived from an EMBL/GenBank/DDBJ whole genome shotgun (WGS) entry which is preliminary data.</text>
</comment>
<feature type="transmembrane region" description="Helical" evidence="20">
    <location>
        <begin position="1942"/>
        <end position="1963"/>
    </location>
</feature>
<organism evidence="24 25">
    <name type="scientific">Coemansia brasiliensis</name>
    <dbReference type="NCBI Taxonomy" id="2650707"/>
    <lineage>
        <taxon>Eukaryota</taxon>
        <taxon>Fungi</taxon>
        <taxon>Fungi incertae sedis</taxon>
        <taxon>Zoopagomycota</taxon>
        <taxon>Kickxellomycotina</taxon>
        <taxon>Kickxellomycetes</taxon>
        <taxon>Kickxellales</taxon>
        <taxon>Kickxellaceae</taxon>
        <taxon>Coemansia</taxon>
    </lineage>
</organism>
<dbReference type="SUPFAM" id="SSF90123">
    <property type="entry name" value="ABC transporter transmembrane region"/>
    <property type="match status" value="2"/>
</dbReference>
<comment type="similarity">
    <text evidence="3">Belongs to the ABC transporter superfamily. ABCC family. Conjugate transporter (TC 3.A.1.208) subfamily.</text>
</comment>
<evidence type="ECO:0000256" key="19">
    <source>
        <dbReference type="SAM" id="MobiDB-lite"/>
    </source>
</evidence>
<dbReference type="FunFam" id="1.20.1560.10:FF:000020">
    <property type="entry name" value="ABC metal ion transporter"/>
    <property type="match status" value="1"/>
</dbReference>
<dbReference type="InterPro" id="IPR003439">
    <property type="entry name" value="ABC_transporter-like_ATP-bd"/>
</dbReference>
<dbReference type="PROSITE" id="PS50893">
    <property type="entry name" value="ABC_TRANSPORTER_2"/>
    <property type="match status" value="2"/>
</dbReference>
<protein>
    <submittedName>
        <fullName evidence="24">Uncharacterized protein</fullName>
    </submittedName>
</protein>
<dbReference type="GO" id="GO:0005525">
    <property type="term" value="F:GTP binding"/>
    <property type="evidence" value="ECO:0007669"/>
    <property type="project" value="UniProtKB-KW"/>
</dbReference>
<feature type="transmembrane region" description="Helical" evidence="20">
    <location>
        <begin position="1498"/>
        <end position="1521"/>
    </location>
</feature>
<feature type="transmembrane region" description="Helical" evidence="20">
    <location>
        <begin position="2067"/>
        <end position="2100"/>
    </location>
</feature>
<gene>
    <name evidence="24" type="ORF">IWW36_000727</name>
</gene>
<dbReference type="InterPro" id="IPR020568">
    <property type="entry name" value="Ribosomal_Su5_D2-typ_SF"/>
</dbReference>
<dbReference type="Gene3D" id="3.30.230.10">
    <property type="match status" value="1"/>
</dbReference>
<keyword evidence="4" id="KW-0813">Transport</keyword>
<evidence type="ECO:0000256" key="8">
    <source>
        <dbReference type="ARBA" id="ARBA00022692"/>
    </source>
</evidence>
<dbReference type="GO" id="GO:0005524">
    <property type="term" value="F:ATP binding"/>
    <property type="evidence" value="ECO:0007669"/>
    <property type="project" value="UniProtKB-KW"/>
</dbReference>
<evidence type="ECO:0000256" key="2">
    <source>
        <dbReference type="ARBA" id="ARBA00004128"/>
    </source>
</evidence>
<dbReference type="Gene3D" id="2.40.30.10">
    <property type="entry name" value="Translation factors"/>
    <property type="match status" value="1"/>
</dbReference>
<dbReference type="InterPro" id="IPR003593">
    <property type="entry name" value="AAA+_ATPase"/>
</dbReference>
<evidence type="ECO:0000256" key="15">
    <source>
        <dbReference type="ARBA" id="ARBA00023136"/>
    </source>
</evidence>
<feature type="domain" description="ABC transporter" evidence="21">
    <location>
        <begin position="2270"/>
        <end position="2504"/>
    </location>
</feature>
<dbReference type="FunFam" id="3.40.50.300:FF:000450">
    <property type="entry name" value="ABC transporter C family member 2"/>
    <property type="match status" value="1"/>
</dbReference>
<evidence type="ECO:0000256" key="4">
    <source>
        <dbReference type="ARBA" id="ARBA00022448"/>
    </source>
</evidence>
<dbReference type="SUPFAM" id="SSF54211">
    <property type="entry name" value="Ribosomal protein S5 domain 2-like"/>
    <property type="match status" value="1"/>
</dbReference>
<keyword evidence="13 20" id="KW-1133">Transmembrane helix</keyword>
<feature type="region of interest" description="Disordered" evidence="19">
    <location>
        <begin position="1"/>
        <end position="56"/>
    </location>
</feature>
<evidence type="ECO:0000256" key="13">
    <source>
        <dbReference type="ARBA" id="ARBA00022989"/>
    </source>
</evidence>
<dbReference type="CDD" id="cd18580">
    <property type="entry name" value="ABC_6TM_ABCC_D2"/>
    <property type="match status" value="1"/>
</dbReference>
<dbReference type="SUPFAM" id="SSF54980">
    <property type="entry name" value="EF-G C-terminal domain-like"/>
    <property type="match status" value="2"/>
</dbReference>
<keyword evidence="11" id="KW-0067">ATP-binding</keyword>
<dbReference type="CDD" id="cd16264">
    <property type="entry name" value="snRNP_III"/>
    <property type="match status" value="1"/>
</dbReference>
<reference evidence="24" key="1">
    <citation type="submission" date="2022-07" db="EMBL/GenBank/DDBJ databases">
        <title>Phylogenomic reconstructions and comparative analyses of Kickxellomycotina fungi.</title>
        <authorList>
            <person name="Reynolds N.K."/>
            <person name="Stajich J.E."/>
            <person name="Barry K."/>
            <person name="Grigoriev I.V."/>
            <person name="Crous P."/>
            <person name="Smith M.E."/>
        </authorList>
    </citation>
    <scope>NUCLEOTIDE SEQUENCE</scope>
    <source>
        <strain evidence="24">NRRL 1566</strain>
    </source>
</reference>
<dbReference type="PROSITE" id="PS50929">
    <property type="entry name" value="ABC_TM1F"/>
    <property type="match status" value="2"/>
</dbReference>
<dbReference type="OrthoDB" id="6500128at2759"/>
<dbReference type="FunFam" id="2.40.30.10:FF:000029">
    <property type="entry name" value="116 kDa U5 small nuclear ribonucleoprotein component"/>
    <property type="match status" value="1"/>
</dbReference>
<evidence type="ECO:0000256" key="16">
    <source>
        <dbReference type="ARBA" id="ARBA00023187"/>
    </source>
</evidence>
<dbReference type="CDD" id="cd03244">
    <property type="entry name" value="ABCC_MRP_domain2"/>
    <property type="match status" value="1"/>
</dbReference>
<dbReference type="GO" id="GO:0140359">
    <property type="term" value="F:ABC-type transporter activity"/>
    <property type="evidence" value="ECO:0007669"/>
    <property type="project" value="InterPro"/>
</dbReference>
<dbReference type="GO" id="GO:0042592">
    <property type="term" value="P:homeostatic process"/>
    <property type="evidence" value="ECO:0007669"/>
    <property type="project" value="UniProtKB-ARBA"/>
</dbReference>
<feature type="transmembrane region" description="Helical" evidence="20">
    <location>
        <begin position="1400"/>
        <end position="1426"/>
    </location>
</feature>
<evidence type="ECO:0000259" key="23">
    <source>
        <dbReference type="PROSITE" id="PS51722"/>
    </source>
</evidence>
<feature type="domain" description="ABC transmembrane type-1" evidence="22">
    <location>
        <begin position="1270"/>
        <end position="1560"/>
    </location>
</feature>
<dbReference type="InterPro" id="IPR050173">
    <property type="entry name" value="ABC_transporter_C-like"/>
</dbReference>
<dbReference type="Gene3D" id="3.90.1430.10">
    <property type="entry name" value="Yeast translation eEF2 (G' domain)"/>
    <property type="match status" value="1"/>
</dbReference>
<dbReference type="GO" id="GO:0000329">
    <property type="term" value="C:fungal-type vacuole membrane"/>
    <property type="evidence" value="ECO:0007669"/>
    <property type="project" value="UniProtKB-ARBA"/>
</dbReference>
<dbReference type="Gene3D" id="1.20.1560.10">
    <property type="entry name" value="ABC transporter type 1, transmembrane domain"/>
    <property type="match status" value="2"/>
</dbReference>
<dbReference type="CDD" id="cd03250">
    <property type="entry name" value="ABCC_MRP_domain1"/>
    <property type="match status" value="1"/>
</dbReference>
<dbReference type="InterPro" id="IPR009000">
    <property type="entry name" value="Transl_B-barrel_sf"/>
</dbReference>
<accession>A0A9W8IAD9</accession>
<dbReference type="InterPro" id="IPR005517">
    <property type="entry name" value="Transl_elong_EFG/EF2_IV"/>
</dbReference>
<dbReference type="Proteomes" id="UP001139887">
    <property type="component" value="Unassembled WGS sequence"/>
</dbReference>
<dbReference type="Pfam" id="PF24357">
    <property type="entry name" value="TMD0_ABC"/>
    <property type="match status" value="1"/>
</dbReference>
<comment type="function">
    <text evidence="18">Component of the U5 snRNP complex required for pre-mRNA splicing. Binds GTP.</text>
</comment>
<dbReference type="CDD" id="cd04090">
    <property type="entry name" value="EF2_II_snRNP"/>
    <property type="match status" value="1"/>
</dbReference>
<dbReference type="FunFam" id="3.40.50.300:FF:000646">
    <property type="entry name" value="U5 small nuclear ribonucleoprotein component"/>
    <property type="match status" value="1"/>
</dbReference>
<dbReference type="InterPro" id="IPR036640">
    <property type="entry name" value="ABC1_TM_sf"/>
</dbReference>
<feature type="domain" description="Tr-type G" evidence="23">
    <location>
        <begin position="139"/>
        <end position="366"/>
    </location>
</feature>
<feature type="transmembrane region" description="Helical" evidence="20">
    <location>
        <begin position="1057"/>
        <end position="1079"/>
    </location>
</feature>
<dbReference type="Pfam" id="PF00009">
    <property type="entry name" value="GTP_EFTU"/>
    <property type="match status" value="1"/>
</dbReference>
<dbReference type="GO" id="GO:0016887">
    <property type="term" value="F:ATP hydrolysis activity"/>
    <property type="evidence" value="ECO:0007669"/>
    <property type="project" value="InterPro"/>
</dbReference>
<dbReference type="PRINTS" id="PR00315">
    <property type="entry name" value="ELONGATNFCT"/>
</dbReference>
<dbReference type="Pfam" id="PF03764">
    <property type="entry name" value="EFG_IV"/>
    <property type="match status" value="1"/>
</dbReference>
<evidence type="ECO:0000256" key="5">
    <source>
        <dbReference type="ARBA" id="ARBA00022553"/>
    </source>
</evidence>
<dbReference type="CDD" id="cd01683">
    <property type="entry name" value="EF2_IV_snRNP"/>
    <property type="match status" value="1"/>
</dbReference>
<dbReference type="InterPro" id="IPR000640">
    <property type="entry name" value="EFG_V-like"/>
</dbReference>
<feature type="transmembrane region" description="Helical" evidence="20">
    <location>
        <begin position="1017"/>
        <end position="1036"/>
    </location>
</feature>
<dbReference type="CDD" id="cd04098">
    <property type="entry name" value="eEF2_C_snRNP"/>
    <property type="match status" value="1"/>
</dbReference>
<dbReference type="NCBIfam" id="TIGR00231">
    <property type="entry name" value="small_GTP"/>
    <property type="match status" value="1"/>
</dbReference>
<evidence type="ECO:0000256" key="10">
    <source>
        <dbReference type="ARBA" id="ARBA00022741"/>
    </source>
</evidence>
<evidence type="ECO:0000256" key="11">
    <source>
        <dbReference type="ARBA" id="ARBA00022840"/>
    </source>
</evidence>
<keyword evidence="12" id="KW-1278">Translocase</keyword>
<evidence type="ECO:0000256" key="6">
    <source>
        <dbReference type="ARBA" id="ARBA00022554"/>
    </source>
</evidence>
<sequence length="2512" mass="279890">MDESHYDEFGNYIGPELVSSSEEESDIEPEYAAADDANSEADRNDSDEDQDAGSMAIVPRIDVPQTQIVLHEDKQYYPDAAEVFGPDVEAMVQEEDTQPLTEPIVAPIKERRFQVAEHEQLPETAFSKEFLVDLLGHTNMVRNIAVAGHLHHGKTALVDVLVASTHTWPEWDKAVPIATPTTKMRWPNANAFGYTDVNHLERQRGIGLKAMPISLVAQNTKGKSYALNILDTPGHANFIDEVIASMRLADGVVVVVDAVEGVMSGTERIIQTAVRDGLDITLVINKVDRLIIELKLPPEDAFYKLKLTVEEVNSVIASCPHTHTSMRVSPELGNVCFASASFGWCFSLESFANKYVETWQMPISPKDLAKRLWGDIYYHPERRTFMHKRAKDRKEAKRTFIHFILEPLYKIFAQVVGEDEPQLRKMLSSLGIRLRKAEYAMDARFLLRRVLCHFFGPPTGFVDMCAAHIKSPADNAAAKTEHLYTGQMDTAIAESMRSCNAEGPLVVAIAKQYPSSDASQFYVLGRIFSGHIEVGQKVRVLGEGFAPGDDEDMALATVADAWIYCSRYKIPVSGLGAGSWVLLSGVDGSISKTATIVDTSTSEEDLAIIRPLQLPPDAVVKIAVEPVVPTELPKMLSGLRKINKSYPLAHTRVEESGEHIIFGTGELYLDCIMHDLRVMYSEIEIKVADPVVAFRETVSETSAIKVFGDSPNGKNRLTIIAEPVEPEIAQDIESAKVQLSWPARQVGQFFEANYNWDILAGRSIWAFGPGDQGPNILSDDTLPDETDKPRLRSVRESIKQGFQWASREGPLCDEPMRSTRFRILNAQLADSAMHRGGGQIIPAARRVCYSSFLTAEPRLMEPVSFVEIQAPADSVSAVYTVIGRRRGHVTHDAPKPGSPMYLIKALIPTIDSSGFETDLRTYTRGQAFCQQYFDHWQIVPGDPLDTETVLRPLEPSSGQQLARDFMLKTRRRKGLSDDVSIDKFIDDPTLRAVRLCPSSEGWGPLSPSRPVDFTVCFQYGALVAGLNVLFLVAAIARLQTLKRAQPFSRELVADSLFWVKVSVAIAALVASVAELIIEIQTLADFSVFTIALGLQTSAAAAAVKLHIQEQFRNRIASTPLLLFWLATVLLSLMRLRTAVSLDLVETRPEAVIANTLFMLASLAALALECQPKPHSVYQLLGDDDDDDEFTFQSPEERANIFSRLTFTWMTPLLEKGYRKPLQMEDTWELSNKYRPDVATEKFQRNWRAELDSGRPSLFRATMRTYGLAWALGGFYKLVKDLVAFLNPILLSRLIGFVSKYGTAEAEPIENGYFYALSMFVVASVQTLAFQQHWAQNQQVNSLMKISYTTAIYRKTMALSNDARQQYNIGGIVTHMSVDSQRMADFLANFSHHLWSSPLQIILALVLLYRTLGWTVFAGVLAMLISIPTSAQLSRSMRALNKLLMGYRDQRMKIMDEVLSGIKIIKLYAWESSFIRRINDVRVGLELATIRRYGMIQAVFSFVTTLLPFVVSFATFGLYSLLDNQSHGPLTPQLVFVALTLFNMLRFPLSFGPMVVPALLEAMVSSKRIFDFLISDEIDFTAINREPYDRDAPGTGTSDVLVKIEDGSFKWLSTQEPTLTNVNLQCKREELVAVIGKVGAGKSSLVSAMLGDMVKCAGQVTIRGRVAYVPQQAWIVNATLRDNILFGSRFNQELYDRVIDACALRQDLEMLPGGDMTEIGEKGINLSGGQKARVSLARAVYSRADVYILDDPLAAVDAHVGKHIFTHVLGPQGMLRTRARILVTNAVQYLSNVNHIVMLRDGAVVEQSTFTQAMTQQGSIFEFIHKFIDEGLSSRDASDDSNTASDNEYYEDEPTPNDQSGGVVPMGVGIRRKSTRQTLGRASVGLMHGAFDGHGKRAARNRTVEAAMLEDTGRTMTTEISRQGHVEWDTYRTYVQACGVQNALIFGLALLSASVSNVAANMWLKHWASSNTGEASLVHTATAHSVFYFLFIYGGLGLLGASMSSLQSLLLWTRCSIRASTLIHQNMLVSVLRSPMAFFDVTPLGRILNRFSSDLQRCDEMLPRSVSSMVNTMVSVVSAISVIGLSTPLMLVIMFPLAFIYRYLQQRYLYSSRELRRLDSTTRSPIFAHFQESIGGVSTIRAYSQQSRFIYENEHRIGQNIRAYYTYLSLNRWLSLRLETLGNSVMLGTSILAIVSLQYFGFGDAGLVGLAVTYALDFTSSLNWSVRSYTEVENSMIQLERVTEYARLPSEAPEIIQDRRPSDAWPEKGMVEFKNYSTRYRQGLDLVLKDLSFRVMPNQKVGIVGRTGAGKSSLTLALFRIIEAAEGQILLDGEDISQYGLFDVRSKLSIIPQDPVLFAGTVRENLDPFGQYSDQDVWQALEHAHLADFIRTKDERLDFMVTQAGENFSVGQRQLICLARALLKRAKVLILDEATAAIDNATDTIIQESIRKEFKHCTVLTIAHRLNTIIDSDMILVVDGGRLAEYDTPQNLLENENSLFTKLVEEARASDAQ</sequence>
<dbReference type="Pfam" id="PF00664">
    <property type="entry name" value="ABC_membrane"/>
    <property type="match status" value="2"/>
</dbReference>
<feature type="transmembrane region" description="Helical" evidence="20">
    <location>
        <begin position="1533"/>
        <end position="1559"/>
    </location>
</feature>
<dbReference type="Gene3D" id="3.40.50.300">
    <property type="entry name" value="P-loop containing nucleotide triphosphate hydrolases"/>
    <property type="match status" value="3"/>
</dbReference>
<evidence type="ECO:0000256" key="17">
    <source>
        <dbReference type="ARBA" id="ARBA00023242"/>
    </source>
</evidence>
<dbReference type="InterPro" id="IPR005225">
    <property type="entry name" value="Small_GTP-bd"/>
</dbReference>
<dbReference type="PANTHER" id="PTHR24223:SF443">
    <property type="entry name" value="MULTIDRUG-RESISTANCE LIKE PROTEIN 1, ISOFORM I"/>
    <property type="match status" value="1"/>
</dbReference>
<keyword evidence="15 20" id="KW-0472">Membrane</keyword>
<evidence type="ECO:0000259" key="22">
    <source>
        <dbReference type="PROSITE" id="PS50929"/>
    </source>
</evidence>
<feature type="domain" description="ABC transporter" evidence="21">
    <location>
        <begin position="1601"/>
        <end position="1825"/>
    </location>
</feature>
<evidence type="ECO:0000256" key="9">
    <source>
        <dbReference type="ARBA" id="ARBA00022737"/>
    </source>
</evidence>
<dbReference type="GO" id="GO:0008380">
    <property type="term" value="P:RNA splicing"/>
    <property type="evidence" value="ECO:0007669"/>
    <property type="project" value="UniProtKB-KW"/>
</dbReference>
<dbReference type="SMART" id="SM00889">
    <property type="entry name" value="EFG_IV"/>
    <property type="match status" value="1"/>
</dbReference>
<dbReference type="InterPro" id="IPR000795">
    <property type="entry name" value="T_Tr_GTP-bd_dom"/>
</dbReference>
<dbReference type="InterPro" id="IPR056227">
    <property type="entry name" value="TMD0_ABC"/>
</dbReference>
<dbReference type="GO" id="GO:0030532">
    <property type="term" value="C:small nuclear ribonucleoprotein complex"/>
    <property type="evidence" value="ECO:0007669"/>
    <property type="project" value="UniProtKB-ARBA"/>
</dbReference>
<dbReference type="SUPFAM" id="SSF50447">
    <property type="entry name" value="Translation proteins"/>
    <property type="match status" value="1"/>
</dbReference>
<keyword evidence="17" id="KW-0539">Nucleus</keyword>
<evidence type="ECO:0000256" key="12">
    <source>
        <dbReference type="ARBA" id="ARBA00022967"/>
    </source>
</evidence>
<keyword evidence="6" id="KW-0926">Vacuole</keyword>
<dbReference type="CDD" id="cd18595">
    <property type="entry name" value="ABC_6TM_MRP1_2_3_6_D1_like"/>
    <property type="match status" value="1"/>
</dbReference>
<evidence type="ECO:0000256" key="18">
    <source>
        <dbReference type="ARBA" id="ARBA00055641"/>
    </source>
</evidence>
<dbReference type="Gene3D" id="3.30.70.240">
    <property type="match status" value="1"/>
</dbReference>
<dbReference type="PROSITE" id="PS51722">
    <property type="entry name" value="G_TR_2"/>
    <property type="match status" value="1"/>
</dbReference>
<keyword evidence="8 20" id="KW-0812">Transmembrane</keyword>
<evidence type="ECO:0000256" key="1">
    <source>
        <dbReference type="ARBA" id="ARBA00004123"/>
    </source>
</evidence>
<keyword evidence="7" id="KW-0507">mRNA processing</keyword>
<evidence type="ECO:0000256" key="3">
    <source>
        <dbReference type="ARBA" id="ARBA00009726"/>
    </source>
</evidence>
<dbReference type="GO" id="GO:0006397">
    <property type="term" value="P:mRNA processing"/>
    <property type="evidence" value="ECO:0007669"/>
    <property type="project" value="UniProtKB-KW"/>
</dbReference>
<dbReference type="InterPro" id="IPR035655">
    <property type="entry name" value="U5-116kDa_C"/>
</dbReference>
<keyword evidence="5" id="KW-0597">Phosphoprotein</keyword>
<dbReference type="InterPro" id="IPR011527">
    <property type="entry name" value="ABC1_TM_dom"/>
</dbReference>
<keyword evidence="25" id="KW-1185">Reference proteome</keyword>
<dbReference type="InterPro" id="IPR035647">
    <property type="entry name" value="EFG_III/V"/>
</dbReference>
<comment type="subcellular location">
    <subcellularLocation>
        <location evidence="1">Nucleus</location>
    </subcellularLocation>
    <subcellularLocation>
        <location evidence="2">Vacuole membrane</location>
        <topology evidence="2">Multi-pass membrane protein</topology>
    </subcellularLocation>
</comment>
<feature type="transmembrane region" description="Helical" evidence="20">
    <location>
        <begin position="1985"/>
        <end position="2005"/>
    </location>
</feature>
<dbReference type="Gene3D" id="3.30.70.870">
    <property type="entry name" value="Elongation Factor G (Translational Gtpase), domain 3"/>
    <property type="match status" value="1"/>
</dbReference>
<dbReference type="PROSITE" id="PS00211">
    <property type="entry name" value="ABC_TRANSPORTER_1"/>
    <property type="match status" value="2"/>
</dbReference>
<keyword evidence="14" id="KW-0342">GTP-binding</keyword>
<dbReference type="InterPro" id="IPR027417">
    <property type="entry name" value="P-loop_NTPase"/>
</dbReference>
<evidence type="ECO:0000259" key="21">
    <source>
        <dbReference type="PROSITE" id="PS50893"/>
    </source>
</evidence>
<dbReference type="SUPFAM" id="SSF52540">
    <property type="entry name" value="P-loop containing nucleoside triphosphate hydrolases"/>
    <property type="match status" value="3"/>
</dbReference>
<feature type="transmembrane region" description="Helical" evidence="20">
    <location>
        <begin position="1085"/>
        <end position="1103"/>
    </location>
</feature>
<dbReference type="FunFam" id="3.40.50.300:FF:000074">
    <property type="entry name" value="Multidrug resistance-associated protein 5 isoform 1"/>
    <property type="match status" value="1"/>
</dbReference>
<dbReference type="InterPro" id="IPR031950">
    <property type="entry name" value="EFTUD2_N"/>
</dbReference>
<keyword evidence="16" id="KW-0508">mRNA splicing</keyword>
<dbReference type="Pfam" id="PF00005">
    <property type="entry name" value="ABC_tran"/>
    <property type="match status" value="2"/>
</dbReference>
<feature type="region of interest" description="Disordered" evidence="19">
    <location>
        <begin position="1833"/>
        <end position="1865"/>
    </location>
</feature>
<dbReference type="FunFam" id="3.90.1430.10:FF:000003">
    <property type="entry name" value="Elongation factor 2"/>
    <property type="match status" value="1"/>
</dbReference>
<dbReference type="GO" id="GO:0000974">
    <property type="term" value="C:Prp19 complex"/>
    <property type="evidence" value="ECO:0007669"/>
    <property type="project" value="UniProtKB-ARBA"/>
</dbReference>
<keyword evidence="9" id="KW-0677">Repeat</keyword>
<dbReference type="PANTHER" id="PTHR24223">
    <property type="entry name" value="ATP-BINDING CASSETTE SUB-FAMILY C"/>
    <property type="match status" value="1"/>
</dbReference>
<evidence type="ECO:0000256" key="14">
    <source>
        <dbReference type="ARBA" id="ARBA00023134"/>
    </source>
</evidence>
<dbReference type="InterPro" id="IPR017871">
    <property type="entry name" value="ABC_transporter-like_CS"/>
</dbReference>
<keyword evidence="10" id="KW-0547">Nucleotide-binding</keyword>
<dbReference type="InterPro" id="IPR044726">
    <property type="entry name" value="ABCC_6TM_D2"/>
</dbReference>
<evidence type="ECO:0000256" key="7">
    <source>
        <dbReference type="ARBA" id="ARBA00022664"/>
    </source>
</evidence>
<evidence type="ECO:0000256" key="20">
    <source>
        <dbReference type="SAM" id="Phobius"/>
    </source>
</evidence>
<dbReference type="Pfam" id="PF00679">
    <property type="entry name" value="EFG_C"/>
    <property type="match status" value="1"/>
</dbReference>
<feature type="domain" description="ABC transmembrane type-1" evidence="22">
    <location>
        <begin position="1943"/>
        <end position="2233"/>
    </location>
</feature>
<dbReference type="SMART" id="SM00382">
    <property type="entry name" value="AAA"/>
    <property type="match status" value="2"/>
</dbReference>
<dbReference type="FunFam" id="1.20.1560.10:FF:000001">
    <property type="entry name" value="ATP-binding cassette subfamily C member 1"/>
    <property type="match status" value="1"/>
</dbReference>
<dbReference type="InterPro" id="IPR014721">
    <property type="entry name" value="Ribsml_uS5_D2-typ_fold_subgr"/>
</dbReference>
<dbReference type="FunFam" id="3.30.230.10:FF:000009">
    <property type="entry name" value="116 kDa U5 small nuclear ribonucleoprotein component"/>
    <property type="match status" value="1"/>
</dbReference>
<proteinExistence type="inferred from homology"/>
<dbReference type="FunFam" id="3.30.70.240:FF:000004">
    <property type="entry name" value="116 kDa U5 small nuclear ribonucleoprotein"/>
    <property type="match status" value="1"/>
</dbReference>
<evidence type="ECO:0000313" key="24">
    <source>
        <dbReference type="EMBL" id="KAJ2851954.1"/>
    </source>
</evidence>
<dbReference type="GO" id="GO:0003924">
    <property type="term" value="F:GTPase activity"/>
    <property type="evidence" value="ECO:0007669"/>
    <property type="project" value="InterPro"/>
</dbReference>
<dbReference type="FunFam" id="3.30.70.870:FF:000002">
    <property type="entry name" value="Translation elongation factor 2"/>
    <property type="match status" value="1"/>
</dbReference>
<dbReference type="EMBL" id="JANBUW010000007">
    <property type="protein sequence ID" value="KAJ2851954.1"/>
    <property type="molecule type" value="Genomic_DNA"/>
</dbReference>